<dbReference type="EMBL" id="JAQQDW010000057">
    <property type="protein sequence ID" value="MFM0106531.1"/>
    <property type="molecule type" value="Genomic_DNA"/>
</dbReference>
<evidence type="ECO:0000313" key="2">
    <source>
        <dbReference type="Proteomes" id="UP001629235"/>
    </source>
</evidence>
<protein>
    <submittedName>
        <fullName evidence="1">Transposase</fullName>
    </submittedName>
</protein>
<sequence>MPRPLHAPAIACTARTDWLAGGARDRALPDGQALRAGHHRDELYVTRKLEQIDAEAALDGLYVLRTNVPVERLSDAQTVLAYKSLAQVERAFRSMKTVDLHVRPVYHFSESRVRAHVFLCMLAYYVEWHLRDALKPLLHDDEDLTTRRDQRVNPVMPTPRSEGANAKAARHRTDDDLPVHSLHTLLQDLATLTYDITSTPVNPPAKIVITTRPTPLQSKAFALLWHRPHLFPVADPSVRTSLSASTG</sequence>
<evidence type="ECO:0000313" key="1">
    <source>
        <dbReference type="EMBL" id="MFM0106531.1"/>
    </source>
</evidence>
<proteinExistence type="predicted"/>
<comment type="caution">
    <text evidence="1">The sequence shown here is derived from an EMBL/GenBank/DDBJ whole genome shotgun (WGS) entry which is preliminary data.</text>
</comment>
<dbReference type="Proteomes" id="UP001629235">
    <property type="component" value="Unassembled WGS sequence"/>
</dbReference>
<accession>A0ACC7NJX7</accession>
<organism evidence="1 2">
    <name type="scientific">Paraburkholderia rhynchosiae</name>
    <dbReference type="NCBI Taxonomy" id="487049"/>
    <lineage>
        <taxon>Bacteria</taxon>
        <taxon>Pseudomonadati</taxon>
        <taxon>Pseudomonadota</taxon>
        <taxon>Betaproteobacteria</taxon>
        <taxon>Burkholderiales</taxon>
        <taxon>Burkholderiaceae</taxon>
        <taxon>Paraburkholderia</taxon>
    </lineage>
</organism>
<keyword evidence="2" id="KW-1185">Reference proteome</keyword>
<name>A0ACC7NJX7_9BURK</name>
<reference evidence="1 2" key="1">
    <citation type="journal article" date="2024" name="Chem. Sci.">
        <title>Discovery of megapolipeptins by genome mining of a Burkholderiales bacteria collection.</title>
        <authorList>
            <person name="Paulo B.S."/>
            <person name="Recchia M.J.J."/>
            <person name="Lee S."/>
            <person name="Fergusson C.H."/>
            <person name="Romanowski S.B."/>
            <person name="Hernandez A."/>
            <person name="Krull N."/>
            <person name="Liu D.Y."/>
            <person name="Cavanagh H."/>
            <person name="Bos A."/>
            <person name="Gray C.A."/>
            <person name="Murphy B.T."/>
            <person name="Linington R.G."/>
            <person name="Eustaquio A.S."/>
        </authorList>
    </citation>
    <scope>NUCLEOTIDE SEQUENCE [LARGE SCALE GENOMIC DNA]</scope>
    <source>
        <strain evidence="1 2">RL18-126-BIB-B</strain>
    </source>
</reference>
<gene>
    <name evidence="1" type="ORF">PQR01_24365</name>
</gene>